<evidence type="ECO:0000256" key="2">
    <source>
        <dbReference type="ARBA" id="ARBA00022771"/>
    </source>
</evidence>
<keyword evidence="1" id="KW-0479">Metal-binding</keyword>
<sequence length="1722" mass="198458">MSPNSDVASSEADSKPKATAGTIKEDTAMALDDITTNVDRVCIECDQKIADTDDFCIFCGTKVSQKPDEPPKSVPTTSKKDSATTEKASSTSNKDSSPEKPIKKPSTSSKDDSVAKDTNEKTTSQTLTVAEPLENTTSTIVASTIPNVASVPAVSNKPSTDEEAGSFHGRRTSQSADDRFSATFLGSSVASLEQLWVPDNFSSNCMDCKNPFGFPKPRRHHCRVCGLLFCRNCLQNKMIVPKSFGYGENKERCCRNCVTALQVKSISSPADVFAQRKSSQQLQSQVNRQNSNYTVENQYDVLGVTKNASVKEIQNQFHSMSSSEKDQEVLTKLQDAYETLQNPSKRQQHDSNIDRSQNSMLGESCSFQSNITETVRSDQTECQVCYRPFKFGRRQHHCRRCTRSVCNNCSEGMKPILELGFPQPVRHCSTCMTNPPSFIQPVLDPVTKPPAGFEYLTRMDICVSVTCATQPKDEEVYEIKTYCEPNEAVLKEIKYTLTETERAVANDYRITHPRTLSDFEWLVMAMGNCTNIKALPYFPDRRAIRSERDRGAAGYQGFIVGCLLHPLLRDSDCLKAFLVLPAEELSKYRSTSKPRPLYENEKYENVITALRLEFERAQVRRKIDLLNSRKNAHEKRMEELKDRLNQQREREASQIVRRESATTRFRALESRKESQTERMEREKTRYLQQAEATHILYFDKEQDAIIRKQEEENRAKEKIEFTKSKDMFQNDTTEWNTNMALWSKHRANWSEHHNPAVSKDIANEWILKFYGVYYSKIDSLNGIDGVDAQVPPELVKLHARMVELQEKEPSFLDEEGSAVDDEWSKLAKEREHWASDRANMKREDEMCKDEDVRYKQEHEFVSKEVEARETKIAVVEKDMQMLQQQIKSRHKIIAQRFNRHQALDHEFEKEWQVSLKDRTNGTKSRLTAHQTRITRAEKRCGLFLDQFQRQQQSQRMLLFKRATLLEERALDTHMFEEHQEDSHVALEACQNARALTPEYINRMEADMKNRAEELKSVMESNKPTCQEGGDLDERDEFMNKVRQQRTEYQDELTQQLEALEREGQLCISLLERIQKYQTALDEEIEDGAIEDTLIANFVSLKSKEEKLLKEEEELREEKKKSIQTLINDAGTWVLKAIHEHSKRKKEEASRLVGQAHRAAELQKLVQHFTHRVIDQEERIMRQKQRIINCEHKIEMLKAADNWYEYVTEILSPDFGKKDGQKLEAGRIERMEDLKEAARLQKEDESDMKKVANLLEACRDYVHSKEEKRAIWAKVEEVYSVSKAQEKEEDLMMTSQIRDLLQQLGEAFEMLTNRLLEEEESLQHASNQLEGEVESIKSFMERMEKEESTLGTAEKSSLAKENQVNRSESDLIKQRARTLIETYKQMHMEHQNYPIKAEKIQQRRSERHGPGVVRVAEMEAVKKIIKTRNYYDARACGEFARKFKIDQEMKEARHVLEWFRKDLEQIIRDSEQWTEASRKDRKQFEGVKLKAAEMDWDHDTLSKIPALLDVQKKLSDKKSNVSQSSDRRTSNRSSGVQDNVHPDEQWLVELIDLKRKISDLDAVVLKNIGKMLQTAKEDEKAVVANLQQMKNDKEYILNTLRFIDQEEARAIRLAGKVSFISQRNLTGHEESGSEEETPRSMERSASSGKRVTSASNRREKNRTEGLKSVKNSEEIVESQIEESVEPGKLPDPARRTSSTAAASNYETAISSEGVRVTSCCAYI</sequence>
<dbReference type="Proteomes" id="UP000053237">
    <property type="component" value="Unassembled WGS sequence"/>
</dbReference>
<feature type="compositionally biased region" description="Polar residues" evidence="6">
    <location>
        <begin position="1348"/>
        <end position="1365"/>
    </location>
</feature>
<feature type="domain" description="FYVE-type" evidence="8">
    <location>
        <begin position="199"/>
        <end position="262"/>
    </location>
</feature>
<comment type="caution">
    <text evidence="9">The sequence shown here is derived from an EMBL/GenBank/DDBJ whole genome shotgun (WGS) entry which is preliminary data.</text>
</comment>
<dbReference type="InterPro" id="IPR013083">
    <property type="entry name" value="Znf_RING/FYVE/PHD"/>
</dbReference>
<feature type="compositionally biased region" description="Basic and acidic residues" evidence="6">
    <location>
        <begin position="1514"/>
        <end position="1528"/>
    </location>
</feature>
<dbReference type="InterPro" id="IPR052113">
    <property type="entry name" value="FYVE-type_Zinc_Finger"/>
</dbReference>
<evidence type="ECO:0000259" key="8">
    <source>
        <dbReference type="PROSITE" id="PS50178"/>
    </source>
</evidence>
<evidence type="ECO:0000259" key="7">
    <source>
        <dbReference type="PROSITE" id="PS50076"/>
    </source>
</evidence>
<feature type="region of interest" description="Disordered" evidence="6">
    <location>
        <begin position="1623"/>
        <end position="1705"/>
    </location>
</feature>
<feature type="compositionally biased region" description="Basic and acidic residues" evidence="6">
    <location>
        <begin position="1625"/>
        <end position="1641"/>
    </location>
</feature>
<keyword evidence="5" id="KW-0175">Coiled coil</keyword>
<evidence type="ECO:0000313" key="10">
    <source>
        <dbReference type="Proteomes" id="UP000053237"/>
    </source>
</evidence>
<dbReference type="PANTHER" id="PTHR39490:SF8">
    <property type="entry name" value="ZINC FINGER FYVE DOMAIN-CONTAINING PROTEIN 21"/>
    <property type="match status" value="1"/>
</dbReference>
<feature type="compositionally biased region" description="Acidic residues" evidence="6">
    <location>
        <begin position="1673"/>
        <end position="1683"/>
    </location>
</feature>
<gene>
    <name evidence="9" type="ORF">BN9_116830</name>
</gene>
<feature type="compositionally biased region" description="Polar residues" evidence="6">
    <location>
        <begin position="121"/>
        <end position="131"/>
    </location>
</feature>
<dbReference type="SUPFAM" id="SSF46565">
    <property type="entry name" value="Chaperone J-domain"/>
    <property type="match status" value="1"/>
</dbReference>
<dbReference type="InterPro" id="IPR001623">
    <property type="entry name" value="DnaJ_domain"/>
</dbReference>
<dbReference type="InterPro" id="IPR011011">
    <property type="entry name" value="Znf_FYVE_PHD"/>
</dbReference>
<keyword evidence="2 4" id="KW-0863">Zinc-finger</keyword>
<feature type="domain" description="FYVE-type" evidence="8">
    <location>
        <begin position="376"/>
        <end position="436"/>
    </location>
</feature>
<dbReference type="PROSITE" id="PS50178">
    <property type="entry name" value="ZF_FYVE"/>
    <property type="match status" value="2"/>
</dbReference>
<feature type="region of interest" description="Disordered" evidence="6">
    <location>
        <begin position="1514"/>
        <end position="1538"/>
    </location>
</feature>
<organism evidence="9 10">
    <name type="scientific">Albugo candida</name>
    <dbReference type="NCBI Taxonomy" id="65357"/>
    <lineage>
        <taxon>Eukaryota</taxon>
        <taxon>Sar</taxon>
        <taxon>Stramenopiles</taxon>
        <taxon>Oomycota</taxon>
        <taxon>Peronosporomycetes</taxon>
        <taxon>Albuginales</taxon>
        <taxon>Albuginaceae</taxon>
        <taxon>Albugo</taxon>
    </lineage>
</organism>
<dbReference type="Gene3D" id="1.10.287.110">
    <property type="entry name" value="DnaJ domain"/>
    <property type="match status" value="1"/>
</dbReference>
<dbReference type="Gene3D" id="3.30.40.10">
    <property type="entry name" value="Zinc/RING finger domain, C3HC4 (zinc finger)"/>
    <property type="match status" value="2"/>
</dbReference>
<feature type="coiled-coil region" evidence="5">
    <location>
        <begin position="1097"/>
        <end position="1128"/>
    </location>
</feature>
<feature type="domain" description="J" evidence="7">
    <location>
        <begin position="297"/>
        <end position="353"/>
    </location>
</feature>
<feature type="compositionally biased region" description="Polar residues" evidence="6">
    <location>
        <begin position="85"/>
        <end position="95"/>
    </location>
</feature>
<evidence type="ECO:0000256" key="1">
    <source>
        <dbReference type="ARBA" id="ARBA00022723"/>
    </source>
</evidence>
<dbReference type="InParanoid" id="A0A024GT70"/>
<feature type="region of interest" description="Disordered" evidence="6">
    <location>
        <begin position="151"/>
        <end position="173"/>
    </location>
</feature>
<dbReference type="EMBL" id="CAIX01000403">
    <property type="protein sequence ID" value="CCI50147.1"/>
    <property type="molecule type" value="Genomic_DNA"/>
</dbReference>
<feature type="region of interest" description="Disordered" evidence="6">
    <location>
        <begin position="61"/>
        <end position="131"/>
    </location>
</feature>
<dbReference type="PROSITE" id="PS50076">
    <property type="entry name" value="DNAJ_2"/>
    <property type="match status" value="1"/>
</dbReference>
<dbReference type="OrthoDB" id="63070at2759"/>
<feature type="compositionally biased region" description="Basic and acidic residues" evidence="6">
    <location>
        <begin position="109"/>
        <end position="120"/>
    </location>
</feature>
<feature type="region of interest" description="Disordered" evidence="6">
    <location>
        <begin position="1"/>
        <end position="33"/>
    </location>
</feature>
<evidence type="ECO:0000256" key="3">
    <source>
        <dbReference type="ARBA" id="ARBA00022833"/>
    </source>
</evidence>
<name>A0A024GT70_9STRA</name>
<dbReference type="CDD" id="cd06257">
    <property type="entry name" value="DnaJ"/>
    <property type="match status" value="1"/>
</dbReference>
<dbReference type="PANTHER" id="PTHR39490">
    <property type="entry name" value="ARRESTIN DOMAIN-CONTAINING PROTEIN D"/>
    <property type="match status" value="1"/>
</dbReference>
<dbReference type="SMART" id="SM00064">
    <property type="entry name" value="FYVE"/>
    <property type="match status" value="2"/>
</dbReference>
<evidence type="ECO:0000313" key="9">
    <source>
        <dbReference type="EMBL" id="CCI50147.1"/>
    </source>
</evidence>
<dbReference type="InterPro" id="IPR036869">
    <property type="entry name" value="J_dom_sf"/>
</dbReference>
<feature type="region of interest" description="Disordered" evidence="6">
    <location>
        <begin position="1344"/>
        <end position="1366"/>
    </location>
</feature>
<dbReference type="InterPro" id="IPR017455">
    <property type="entry name" value="Znf_FYVE-rel"/>
</dbReference>
<feature type="coiled-coil region" evidence="5">
    <location>
        <begin position="600"/>
        <end position="725"/>
    </location>
</feature>
<evidence type="ECO:0000256" key="4">
    <source>
        <dbReference type="PROSITE-ProRule" id="PRU00091"/>
    </source>
</evidence>
<dbReference type="STRING" id="65357.A0A024GT70"/>
<feature type="compositionally biased region" description="Polar residues" evidence="6">
    <location>
        <begin position="1642"/>
        <end position="1654"/>
    </location>
</feature>
<dbReference type="GO" id="GO:0008270">
    <property type="term" value="F:zinc ion binding"/>
    <property type="evidence" value="ECO:0007669"/>
    <property type="project" value="UniProtKB-KW"/>
</dbReference>
<evidence type="ECO:0000256" key="5">
    <source>
        <dbReference type="SAM" id="Coils"/>
    </source>
</evidence>
<dbReference type="InterPro" id="IPR000306">
    <property type="entry name" value="Znf_FYVE"/>
</dbReference>
<evidence type="ECO:0008006" key="11">
    <source>
        <dbReference type="Google" id="ProtNLM"/>
    </source>
</evidence>
<dbReference type="CDD" id="cd00065">
    <property type="entry name" value="FYVE_like_SF"/>
    <property type="match status" value="1"/>
</dbReference>
<keyword evidence="10" id="KW-1185">Reference proteome</keyword>
<dbReference type="SUPFAM" id="SSF57903">
    <property type="entry name" value="FYVE/PHD zinc finger"/>
    <property type="match status" value="2"/>
</dbReference>
<reference evidence="9 10" key="1">
    <citation type="submission" date="2012-05" db="EMBL/GenBank/DDBJ databases">
        <title>Recombination and specialization in a pathogen metapopulation.</title>
        <authorList>
            <person name="Gardiner A."/>
            <person name="Kemen E."/>
            <person name="Schultz-Larsen T."/>
            <person name="MacLean D."/>
            <person name="Van Oosterhout C."/>
            <person name="Jones J.D.G."/>
        </authorList>
    </citation>
    <scope>NUCLEOTIDE SEQUENCE [LARGE SCALE GENOMIC DNA]</scope>
    <source>
        <strain evidence="9 10">Ac Nc2</strain>
    </source>
</reference>
<keyword evidence="3" id="KW-0862">Zinc</keyword>
<evidence type="ECO:0000256" key="6">
    <source>
        <dbReference type="SAM" id="MobiDB-lite"/>
    </source>
</evidence>
<protein>
    <recommendedName>
        <fullName evidence="11">FYVE-type domain-containing protein</fullName>
    </recommendedName>
</protein>
<feature type="compositionally biased region" description="Basic and acidic residues" evidence="6">
    <location>
        <begin position="1655"/>
        <end position="1672"/>
    </location>
</feature>
<accession>A0A024GT70</accession>
<proteinExistence type="predicted"/>
<dbReference type="Pfam" id="PF01363">
    <property type="entry name" value="FYVE"/>
    <property type="match status" value="2"/>
</dbReference>